<sequence>MLAYTHGSLLARCFQQHLCKAWARSFGTTPSNSNFGGGAVSPEHTHPVASRWLKSVNNSTLQHDENQWAVVQRLSSLYDDVCVYAQQVYAHQQEVAAYKARFDARLAELHATQPDAPQGPSPEVELQDGGGVSGLLAAWLPSWLVPAGERTGRQMRQLTPMQREHLRKARLREQVLKELGHPPKPPSSPKGVYLYGSVGSGKTLLMDIFYSALAQNSHHLGITKHRRVHFNTAMLEIHKLLHDQDRQQRQATHQGVLQHHHNRQGDNEQASSNSSSTGGLNASEDLYESGRMRRSFGMQGDEVAQQQKTSKKAVMAIRKYLSLSRMGRIPPEAVAASNSRCVALAAAGLLESAEDMHKLEAKVLCFDEMQVADVFSAVALKGIVEWITSCGGVMILTSNRAPEELPRHGLHEGMFSHFVDALNNTCDVVPLSSSTDYRMQMLAQGRQQQQQQQHAAVASPDTECEHALDKVYACPMCPATQEHLNRVWATVTQGAAASSEQVPVLFGRTLSVRKAARGAAYFHFAELCAAVTGPADFTALAQHYHTLFIHGVPAMSMQIRDQARRFITLVDELYNNKVLLVLSSEVPPEELFSVNRTLEEPILDLEQLQYEGAVEGSKLRTDLSSDAGVTTFATSPTEVKEAKALLGGLEEQFAFARALSRLYEMQSQAYIRNWRETTLENWKRKHSS</sequence>
<comment type="similarity">
    <text evidence="1">Belongs to the AFG1 ATPase family.</text>
</comment>
<organism evidence="5">
    <name type="scientific">Dunaliella tertiolecta</name>
    <name type="common">Green alga</name>
    <dbReference type="NCBI Taxonomy" id="3047"/>
    <lineage>
        <taxon>Eukaryota</taxon>
        <taxon>Viridiplantae</taxon>
        <taxon>Chlorophyta</taxon>
        <taxon>core chlorophytes</taxon>
        <taxon>Chlorophyceae</taxon>
        <taxon>CS clade</taxon>
        <taxon>Chlamydomonadales</taxon>
        <taxon>Dunaliellaceae</taxon>
        <taxon>Dunaliella</taxon>
    </lineage>
</organism>
<feature type="region of interest" description="Disordered" evidence="4">
    <location>
        <begin position="244"/>
        <end position="283"/>
    </location>
</feature>
<reference evidence="5" key="1">
    <citation type="submission" date="2021-01" db="EMBL/GenBank/DDBJ databases">
        <authorList>
            <person name="Corre E."/>
            <person name="Pelletier E."/>
            <person name="Niang G."/>
            <person name="Scheremetjew M."/>
            <person name="Finn R."/>
            <person name="Kale V."/>
            <person name="Holt S."/>
            <person name="Cochrane G."/>
            <person name="Meng A."/>
            <person name="Brown T."/>
            <person name="Cohen L."/>
        </authorList>
    </citation>
    <scope>NUCLEOTIDE SEQUENCE</scope>
    <source>
        <strain evidence="5">CCMP1320</strain>
    </source>
</reference>
<accession>A0A7S3QRA0</accession>
<dbReference type="GO" id="GO:0005524">
    <property type="term" value="F:ATP binding"/>
    <property type="evidence" value="ECO:0007669"/>
    <property type="project" value="UniProtKB-KW"/>
</dbReference>
<evidence type="ECO:0000256" key="4">
    <source>
        <dbReference type="SAM" id="MobiDB-lite"/>
    </source>
</evidence>
<dbReference type="PANTHER" id="PTHR12169:SF6">
    <property type="entry name" value="AFG1-LIKE ATPASE"/>
    <property type="match status" value="1"/>
</dbReference>
<proteinExistence type="inferred from homology"/>
<dbReference type="PANTHER" id="PTHR12169">
    <property type="entry name" value="ATPASE N2B"/>
    <property type="match status" value="1"/>
</dbReference>
<evidence type="ECO:0000256" key="3">
    <source>
        <dbReference type="ARBA" id="ARBA00022840"/>
    </source>
</evidence>
<evidence type="ECO:0000256" key="2">
    <source>
        <dbReference type="ARBA" id="ARBA00022741"/>
    </source>
</evidence>
<dbReference type="GO" id="GO:0005739">
    <property type="term" value="C:mitochondrion"/>
    <property type="evidence" value="ECO:0007669"/>
    <property type="project" value="TreeGrafter"/>
</dbReference>
<dbReference type="SUPFAM" id="SSF52540">
    <property type="entry name" value="P-loop containing nucleoside triphosphate hydrolases"/>
    <property type="match status" value="1"/>
</dbReference>
<dbReference type="InterPro" id="IPR005654">
    <property type="entry name" value="ATPase_AFG1-like"/>
</dbReference>
<dbReference type="NCBIfam" id="NF040713">
    <property type="entry name" value="ZapE"/>
    <property type="match status" value="1"/>
</dbReference>
<dbReference type="Gene3D" id="3.40.50.300">
    <property type="entry name" value="P-loop containing nucleotide triphosphate hydrolases"/>
    <property type="match status" value="1"/>
</dbReference>
<dbReference type="InterPro" id="IPR027417">
    <property type="entry name" value="P-loop_NTPase"/>
</dbReference>
<dbReference type="Pfam" id="PF03969">
    <property type="entry name" value="AFG1_ATPase"/>
    <property type="match status" value="3"/>
</dbReference>
<evidence type="ECO:0000256" key="1">
    <source>
        <dbReference type="ARBA" id="ARBA00010322"/>
    </source>
</evidence>
<dbReference type="GO" id="GO:0016887">
    <property type="term" value="F:ATP hydrolysis activity"/>
    <property type="evidence" value="ECO:0007669"/>
    <property type="project" value="InterPro"/>
</dbReference>
<keyword evidence="3" id="KW-0067">ATP-binding</keyword>
<name>A0A7S3QRA0_DUNTE</name>
<evidence type="ECO:0000313" key="5">
    <source>
        <dbReference type="EMBL" id="CAE0490731.1"/>
    </source>
</evidence>
<gene>
    <name evidence="5" type="ORF">DTER00134_LOCUS5804</name>
</gene>
<keyword evidence="2" id="KW-0547">Nucleotide-binding</keyword>
<dbReference type="EMBL" id="HBIP01010395">
    <property type="protein sequence ID" value="CAE0490731.1"/>
    <property type="molecule type" value="Transcribed_RNA"/>
</dbReference>
<evidence type="ECO:0008006" key="6">
    <source>
        <dbReference type="Google" id="ProtNLM"/>
    </source>
</evidence>
<feature type="compositionally biased region" description="Polar residues" evidence="4">
    <location>
        <begin position="267"/>
        <end position="280"/>
    </location>
</feature>
<protein>
    <recommendedName>
        <fullName evidence="6">AAA+ ATPase domain-containing protein</fullName>
    </recommendedName>
</protein>
<dbReference type="AlphaFoldDB" id="A0A7S3QRA0"/>